<evidence type="ECO:0000259" key="2">
    <source>
        <dbReference type="Pfam" id="PF04909"/>
    </source>
</evidence>
<dbReference type="InterPro" id="IPR052350">
    <property type="entry name" value="Metallo-dep_Lactonases"/>
</dbReference>
<dbReference type="EMBL" id="QJJQ01000008">
    <property type="protein sequence ID" value="PXW86293.1"/>
    <property type="molecule type" value="Genomic_DNA"/>
</dbReference>
<dbReference type="InterPro" id="IPR006680">
    <property type="entry name" value="Amidohydro-rel"/>
</dbReference>
<dbReference type="Pfam" id="PF04909">
    <property type="entry name" value="Amidohydro_2"/>
    <property type="match status" value="1"/>
</dbReference>
<evidence type="ECO:0000313" key="3">
    <source>
        <dbReference type="EMBL" id="PXW86293.1"/>
    </source>
</evidence>
<keyword evidence="4" id="KW-1185">Reference proteome</keyword>
<reference evidence="3 4" key="1">
    <citation type="submission" date="2018-05" db="EMBL/GenBank/DDBJ databases">
        <title>Genomic Encyclopedia of Type Strains, Phase IV (KMG-IV): sequencing the most valuable type-strain genomes for metagenomic binning, comparative biology and taxonomic classification.</title>
        <authorList>
            <person name="Goeker M."/>
        </authorList>
    </citation>
    <scope>NUCLEOTIDE SEQUENCE [LARGE SCALE GENOMIC DNA]</scope>
    <source>
        <strain evidence="3 4">DSM 28556</strain>
    </source>
</reference>
<dbReference type="InterPro" id="IPR032466">
    <property type="entry name" value="Metal_Hydrolase"/>
</dbReference>
<dbReference type="AlphaFoldDB" id="A0A2V3VWC6"/>
<organism evidence="3 4">
    <name type="scientific">Pseudogracilibacillus auburnensis</name>
    <dbReference type="NCBI Taxonomy" id="1494959"/>
    <lineage>
        <taxon>Bacteria</taxon>
        <taxon>Bacillati</taxon>
        <taxon>Bacillota</taxon>
        <taxon>Bacilli</taxon>
        <taxon>Bacillales</taxon>
        <taxon>Bacillaceae</taxon>
        <taxon>Pseudogracilibacillus</taxon>
    </lineage>
</organism>
<feature type="domain" description="Amidohydrolase-related" evidence="2">
    <location>
        <begin position="3"/>
        <end position="275"/>
    </location>
</feature>
<protein>
    <submittedName>
        <fullName evidence="3">L-fuconolactonase</fullName>
    </submittedName>
</protein>
<dbReference type="GO" id="GO:0016787">
    <property type="term" value="F:hydrolase activity"/>
    <property type="evidence" value="ECO:0007669"/>
    <property type="project" value="InterPro"/>
</dbReference>
<evidence type="ECO:0000256" key="1">
    <source>
        <dbReference type="ARBA" id="ARBA00038310"/>
    </source>
</evidence>
<comment type="caution">
    <text evidence="3">The sequence shown here is derived from an EMBL/GenBank/DDBJ whole genome shotgun (WGS) entry which is preliminary data.</text>
</comment>
<dbReference type="PANTHER" id="PTHR43569">
    <property type="entry name" value="AMIDOHYDROLASE"/>
    <property type="match status" value="1"/>
</dbReference>
<accession>A0A2V3VWC6</accession>
<gene>
    <name evidence="3" type="ORF">DFR56_108108</name>
</gene>
<proteinExistence type="inferred from homology"/>
<dbReference type="PANTHER" id="PTHR43569:SF2">
    <property type="entry name" value="AMIDOHYDROLASE-RELATED DOMAIN-CONTAINING PROTEIN"/>
    <property type="match status" value="1"/>
</dbReference>
<dbReference type="OrthoDB" id="5450317at2"/>
<dbReference type="Proteomes" id="UP000247978">
    <property type="component" value="Unassembled WGS sequence"/>
</dbReference>
<evidence type="ECO:0000313" key="4">
    <source>
        <dbReference type="Proteomes" id="UP000247978"/>
    </source>
</evidence>
<comment type="similarity">
    <text evidence="1">Belongs to the metallo-dependent hydrolases superfamily.</text>
</comment>
<dbReference type="SUPFAM" id="SSF51556">
    <property type="entry name" value="Metallo-dependent hydrolases"/>
    <property type="match status" value="1"/>
</dbReference>
<name>A0A2V3VWC6_9BACI</name>
<dbReference type="RefSeq" id="WP_110395707.1">
    <property type="nucleotide sequence ID" value="NZ_JBHUHB010000001.1"/>
</dbReference>
<sequence length="281" mass="33125">MRIDSHQHFWKLSRGDYNWLTPDFGILYQDYLPNDLLEDLKKHQIDKTILVQAADSIEETYYMFELMENHHFIAGVVGWLDFEADDFTEQLKRMMKVAGFVGVRPMLQDIEDDNWVLREKVVNNIKVLHELQIPLDILIYPRHLKVIKQLLEMIPNLKCVIDHLAKPQIKEKQFDTWSKEIAAIASFPNVYCKISGVITEADHKHWSAEDCRQYILHCINVFTEDRIMFGSDWPVCLLAGSYSEVYDTADIVIKDMLDENGWKKFYGKNAEDFYSRIRRDS</sequence>
<dbReference type="Gene3D" id="3.20.20.140">
    <property type="entry name" value="Metal-dependent hydrolases"/>
    <property type="match status" value="1"/>
</dbReference>